<dbReference type="Pfam" id="PF13577">
    <property type="entry name" value="SnoaL_4"/>
    <property type="match status" value="1"/>
</dbReference>
<dbReference type="AlphaFoldDB" id="A0A2S9YG73"/>
<dbReference type="EMBL" id="PVNK01000064">
    <property type="protein sequence ID" value="PRQ04099.1"/>
    <property type="molecule type" value="Genomic_DNA"/>
</dbReference>
<dbReference type="Gene3D" id="3.10.450.50">
    <property type="match status" value="1"/>
</dbReference>
<dbReference type="RefSeq" id="WP_106390643.1">
    <property type="nucleotide sequence ID" value="NZ_PVNK01000064.1"/>
</dbReference>
<dbReference type="OrthoDB" id="4571298at2"/>
<proteinExistence type="predicted"/>
<evidence type="ECO:0000259" key="1">
    <source>
        <dbReference type="Pfam" id="PF13577"/>
    </source>
</evidence>
<keyword evidence="3" id="KW-1185">Reference proteome</keyword>
<evidence type="ECO:0000313" key="2">
    <source>
        <dbReference type="EMBL" id="PRQ04099.1"/>
    </source>
</evidence>
<accession>A0A2S9YG73</accession>
<sequence length="155" mass="17327">MPNDQEIHSIRKHVKVLVAREAIKELKTQYARRSDAVFNTPSHESAVALADLFTDDGVLNLGPFGSFSGRAELINAFENVLPQGTKWSTHYIVNPTIRVNGQTAEASWYYLIQSLPAGEDASLIQFFGGYDDQYVKTNDGWKIKQTDTSFFTPPS</sequence>
<name>A0A2S9YG73_9BACT</name>
<dbReference type="SUPFAM" id="SSF54427">
    <property type="entry name" value="NTF2-like"/>
    <property type="match status" value="1"/>
</dbReference>
<dbReference type="InterPro" id="IPR032710">
    <property type="entry name" value="NTF2-like_dom_sf"/>
</dbReference>
<evidence type="ECO:0000313" key="3">
    <source>
        <dbReference type="Proteomes" id="UP000237968"/>
    </source>
</evidence>
<protein>
    <recommendedName>
        <fullName evidence="1">SnoaL-like domain-containing protein</fullName>
    </recommendedName>
</protein>
<reference evidence="2 3" key="1">
    <citation type="submission" date="2018-03" db="EMBL/GenBank/DDBJ databases">
        <title>Draft Genome Sequences of the Obligatory Marine Myxobacteria Enhygromyxa salina SWB005.</title>
        <authorList>
            <person name="Poehlein A."/>
            <person name="Moghaddam J.A."/>
            <person name="Harms H."/>
            <person name="Alanjari M."/>
            <person name="Koenig G.M."/>
            <person name="Daniel R."/>
            <person name="Schaeberle T.F."/>
        </authorList>
    </citation>
    <scope>NUCLEOTIDE SEQUENCE [LARGE SCALE GENOMIC DNA]</scope>
    <source>
        <strain evidence="2 3">SWB005</strain>
    </source>
</reference>
<organism evidence="2 3">
    <name type="scientific">Enhygromyxa salina</name>
    <dbReference type="NCBI Taxonomy" id="215803"/>
    <lineage>
        <taxon>Bacteria</taxon>
        <taxon>Pseudomonadati</taxon>
        <taxon>Myxococcota</taxon>
        <taxon>Polyangia</taxon>
        <taxon>Nannocystales</taxon>
        <taxon>Nannocystaceae</taxon>
        <taxon>Enhygromyxa</taxon>
    </lineage>
</organism>
<comment type="caution">
    <text evidence="2">The sequence shown here is derived from an EMBL/GenBank/DDBJ whole genome shotgun (WGS) entry which is preliminary data.</text>
</comment>
<gene>
    <name evidence="2" type="ORF">ENSA5_11470</name>
</gene>
<dbReference type="Proteomes" id="UP000237968">
    <property type="component" value="Unassembled WGS sequence"/>
</dbReference>
<feature type="domain" description="SnoaL-like" evidence="1">
    <location>
        <begin position="17"/>
        <end position="145"/>
    </location>
</feature>
<dbReference type="InterPro" id="IPR037401">
    <property type="entry name" value="SnoaL-like"/>
</dbReference>